<keyword evidence="3" id="KW-0472">Membrane</keyword>
<evidence type="ECO:0000256" key="3">
    <source>
        <dbReference type="ARBA" id="ARBA00023136"/>
    </source>
</evidence>
<sequence length="783" mass="88639">MAKFLKTQTRHPGLSEISYKGVTAKTAAHKAELFNAFFSSVFNSPRSSIGEDTINNSLPIRTEQNLSDITISVEEVANCLHGLDTSKASGPDGLPSRLLKECAQQIAPSLCTLFNHSLQCGRMPLEWKSANITPLHKKQRKEPAENYRPISLLPIVSKVLERCVYSQFYEHVSYLITPHQHGFLRNRSCVTQLLSVLHSIGQKLDTNEQTDIAYLDLAKAFDSVDHSILLQKLKCYGVTGRLLNWFADYLNNRRQRVVMDGATSQWTPVTSGVPQGSILGPMLFVIFINDAPDVINNKAIPALFADDTKLYKNITSLNDCNQLQETLTHLDTWSQDNNIKFNGSKCKVLSVTRKKAPISFPYHLGSTELSRVDDEKDLGVIFSSKLQWNLHINEMVSKANRQLGVLKRTCYSLTDINIRRTLYLSLVKSKLSYATQVWSPTHNRQLSERIERVQRRATKWILRTGTCEMPYKQRLLKLELLPLSYDREMKDLVFFFKALTASQDKDEKDNNATAFVSVQRDVAMAITGTSVPKLLNYPATAPVLNIQNNTDFSAVNVSAVGPLVKVAFVLKNTGESDLQSIQLYISYPLQKFQGQAHEYIVYPIKIEGLIDQASNSCLVLLKKLVTKPTRESNILDQAFSTLSPYYDAIILPPIGQSDHSSILAQPILTHAPSLPTTRLQKRDYRAPNKKNLISRLNTVNWTPLMRLKSCEEQLDSFKSVVHVALNSCIPMRTVKHHPNDKPWITPVIKQSIKKRQQAWLNNDLHQYNVYRNKVIKLKPKILQ</sequence>
<dbReference type="SUPFAM" id="SSF69179">
    <property type="entry name" value="Integrin domains"/>
    <property type="match status" value="1"/>
</dbReference>
<dbReference type="Gene3D" id="2.60.40.1530">
    <property type="entry name" value="ntegrin, alpha v. Chain A, domain 4"/>
    <property type="match status" value="1"/>
</dbReference>
<dbReference type="PROSITE" id="PS50878">
    <property type="entry name" value="RT_POL"/>
    <property type="match status" value="1"/>
</dbReference>
<comment type="subcellular location">
    <subcellularLocation>
        <location evidence="1">Membrane</location>
        <topology evidence="1">Single-pass type I membrane protein</topology>
    </subcellularLocation>
</comment>
<proteinExistence type="predicted"/>
<dbReference type="PANTHER" id="PTHR33332">
    <property type="entry name" value="REVERSE TRANSCRIPTASE DOMAIN-CONTAINING PROTEIN"/>
    <property type="match status" value="1"/>
</dbReference>
<accession>A0A7D9HIX5</accession>
<comment type="caution">
    <text evidence="5">The sequence shown here is derived from an EMBL/GenBank/DDBJ whole genome shotgun (WGS) entry which is preliminary data.</text>
</comment>
<dbReference type="CDD" id="cd01650">
    <property type="entry name" value="RT_nLTR_like"/>
    <property type="match status" value="1"/>
</dbReference>
<dbReference type="Pfam" id="PF00078">
    <property type="entry name" value="RVT_1"/>
    <property type="match status" value="1"/>
</dbReference>
<dbReference type="InterPro" id="IPR032695">
    <property type="entry name" value="Integrin_dom_sf"/>
</dbReference>
<dbReference type="InterPro" id="IPR000477">
    <property type="entry name" value="RT_dom"/>
</dbReference>
<keyword evidence="4" id="KW-0325">Glycoprotein</keyword>
<gene>
    <name evidence="5" type="ORF">PACLA_8A055234</name>
</gene>
<dbReference type="InterPro" id="IPR043502">
    <property type="entry name" value="DNA/RNA_pol_sf"/>
</dbReference>
<organism evidence="5 6">
    <name type="scientific">Paramuricea clavata</name>
    <name type="common">Red gorgonian</name>
    <name type="synonym">Violescent sea-whip</name>
    <dbReference type="NCBI Taxonomy" id="317549"/>
    <lineage>
        <taxon>Eukaryota</taxon>
        <taxon>Metazoa</taxon>
        <taxon>Cnidaria</taxon>
        <taxon>Anthozoa</taxon>
        <taxon>Octocorallia</taxon>
        <taxon>Malacalcyonacea</taxon>
        <taxon>Plexauridae</taxon>
        <taxon>Paramuricea</taxon>
    </lineage>
</organism>
<dbReference type="Proteomes" id="UP001152795">
    <property type="component" value="Unassembled WGS sequence"/>
</dbReference>
<name>A0A7D9HIX5_PARCT</name>
<evidence type="ECO:0000256" key="4">
    <source>
        <dbReference type="ARBA" id="ARBA00023180"/>
    </source>
</evidence>
<dbReference type="SUPFAM" id="SSF56672">
    <property type="entry name" value="DNA/RNA polymerases"/>
    <property type="match status" value="1"/>
</dbReference>
<dbReference type="GO" id="GO:0016020">
    <property type="term" value="C:membrane"/>
    <property type="evidence" value="ECO:0007669"/>
    <property type="project" value="UniProtKB-SubCell"/>
</dbReference>
<keyword evidence="2" id="KW-0401">Integrin</keyword>
<dbReference type="AlphaFoldDB" id="A0A7D9HIX5"/>
<reference evidence="5" key="1">
    <citation type="submission" date="2020-04" db="EMBL/GenBank/DDBJ databases">
        <authorList>
            <person name="Alioto T."/>
            <person name="Alioto T."/>
            <person name="Gomez Garrido J."/>
        </authorList>
    </citation>
    <scope>NUCLEOTIDE SEQUENCE</scope>
    <source>
        <strain evidence="5">A484AB</strain>
    </source>
</reference>
<dbReference type="EMBL" id="CACRXK020000430">
    <property type="protein sequence ID" value="CAB3981803.1"/>
    <property type="molecule type" value="Genomic_DNA"/>
</dbReference>
<evidence type="ECO:0000313" key="5">
    <source>
        <dbReference type="EMBL" id="CAB3981803.1"/>
    </source>
</evidence>
<evidence type="ECO:0000256" key="2">
    <source>
        <dbReference type="ARBA" id="ARBA00023037"/>
    </source>
</evidence>
<dbReference type="GO" id="GO:0007229">
    <property type="term" value="P:integrin-mediated signaling pathway"/>
    <property type="evidence" value="ECO:0007669"/>
    <property type="project" value="UniProtKB-KW"/>
</dbReference>
<evidence type="ECO:0000313" key="6">
    <source>
        <dbReference type="Proteomes" id="UP001152795"/>
    </source>
</evidence>
<protein>
    <submittedName>
        <fullName evidence="5">Uncharacterized protein</fullName>
    </submittedName>
</protein>
<keyword evidence="6" id="KW-1185">Reference proteome</keyword>
<dbReference type="OrthoDB" id="10065625at2759"/>
<evidence type="ECO:0000256" key="1">
    <source>
        <dbReference type="ARBA" id="ARBA00004479"/>
    </source>
</evidence>